<dbReference type="EMBL" id="CDHK01000003">
    <property type="protein sequence ID" value="CEO59431.1"/>
    <property type="molecule type" value="Genomic_DNA"/>
</dbReference>
<dbReference type="Proteomes" id="UP000042958">
    <property type="component" value="Unassembled WGS sequence"/>
</dbReference>
<gene>
    <name evidence="1" type="ORF">PMG11_04106</name>
</gene>
<sequence>MRQIVPGLFLGNVEASYKREMLQENHINAIVSLTDARWVCWNSITREAGVPEHRHKWVQCADSSTQDLLADMSDTATSSTKWHPQLFPHCTPYPSSTIMKRTTSSAVQLRGRYQFTVILEYHARRLLSLPILCASSTCSKQT</sequence>
<name>A0A0F7VFE4_PENBI</name>
<keyword evidence="2" id="KW-1185">Reference proteome</keyword>
<evidence type="ECO:0000313" key="1">
    <source>
        <dbReference type="EMBL" id="CEO59431.1"/>
    </source>
</evidence>
<dbReference type="Gene3D" id="3.90.190.10">
    <property type="entry name" value="Protein tyrosine phosphatase superfamily"/>
    <property type="match status" value="1"/>
</dbReference>
<dbReference type="STRING" id="104259.A0A0F7VFE4"/>
<proteinExistence type="predicted"/>
<reference evidence="2" key="1">
    <citation type="journal article" date="2015" name="Genome Announc.">
        <title>Draft genome sequence of the fungus Penicillium brasilianum MG11.</title>
        <authorList>
            <person name="Horn F."/>
            <person name="Linde J."/>
            <person name="Mattern D.J."/>
            <person name="Walther G."/>
            <person name="Guthke R."/>
            <person name="Brakhage A.A."/>
            <person name="Valiante V."/>
        </authorList>
    </citation>
    <scope>NUCLEOTIDE SEQUENCE [LARGE SCALE GENOMIC DNA]</scope>
    <source>
        <strain evidence="2">MG11</strain>
    </source>
</reference>
<organism evidence="1 2">
    <name type="scientific">Penicillium brasilianum</name>
    <dbReference type="NCBI Taxonomy" id="104259"/>
    <lineage>
        <taxon>Eukaryota</taxon>
        <taxon>Fungi</taxon>
        <taxon>Dikarya</taxon>
        <taxon>Ascomycota</taxon>
        <taxon>Pezizomycotina</taxon>
        <taxon>Eurotiomycetes</taxon>
        <taxon>Eurotiomycetidae</taxon>
        <taxon>Eurotiales</taxon>
        <taxon>Aspergillaceae</taxon>
        <taxon>Penicillium</taxon>
    </lineage>
</organism>
<dbReference type="AlphaFoldDB" id="A0A0F7VFE4"/>
<evidence type="ECO:0000313" key="2">
    <source>
        <dbReference type="Proteomes" id="UP000042958"/>
    </source>
</evidence>
<dbReference type="OrthoDB" id="10252009at2759"/>
<dbReference type="SUPFAM" id="SSF52799">
    <property type="entry name" value="(Phosphotyrosine protein) phosphatases II"/>
    <property type="match status" value="1"/>
</dbReference>
<dbReference type="InterPro" id="IPR029021">
    <property type="entry name" value="Prot-tyrosine_phosphatase-like"/>
</dbReference>
<protein>
    <submittedName>
        <fullName evidence="1">Putative Dual specificity phosphatase, catalytic domain protein</fullName>
    </submittedName>
</protein>
<accession>A0A0F7VFE4</accession>